<keyword evidence="9 14" id="KW-0040">ANK repeat</keyword>
<feature type="compositionally biased region" description="Polar residues" evidence="16">
    <location>
        <begin position="608"/>
        <end position="625"/>
    </location>
</feature>
<dbReference type="GO" id="GO:0030837">
    <property type="term" value="P:negative regulation of actin filament polymerization"/>
    <property type="evidence" value="ECO:0007669"/>
    <property type="project" value="InterPro"/>
</dbReference>
<protein>
    <recommendedName>
        <fullName evidence="13">KN motif and ankyrin repeat domain-containing protein 2</fullName>
    </recommendedName>
</protein>
<feature type="compositionally biased region" description="Polar residues" evidence="16">
    <location>
        <begin position="1040"/>
        <end position="1051"/>
    </location>
</feature>
<dbReference type="GO" id="GO:0008285">
    <property type="term" value="P:negative regulation of cell population proliferation"/>
    <property type="evidence" value="ECO:0007669"/>
    <property type="project" value="TreeGrafter"/>
</dbReference>
<feature type="region of interest" description="Disordered" evidence="16">
    <location>
        <begin position="189"/>
        <end position="238"/>
    </location>
</feature>
<feature type="compositionally biased region" description="Basic and acidic residues" evidence="16">
    <location>
        <begin position="478"/>
        <end position="495"/>
    </location>
</feature>
<evidence type="ECO:0000256" key="9">
    <source>
        <dbReference type="ARBA" id="ARBA00023043"/>
    </source>
</evidence>
<feature type="repeat" description="ANK" evidence="14">
    <location>
        <begin position="1343"/>
        <end position="1367"/>
    </location>
</feature>
<evidence type="ECO:0000256" key="16">
    <source>
        <dbReference type="SAM" id="MobiDB-lite"/>
    </source>
</evidence>
<dbReference type="PROSITE" id="PS50297">
    <property type="entry name" value="ANK_REP_REGION"/>
    <property type="match status" value="3"/>
</dbReference>
<evidence type="ECO:0000256" key="8">
    <source>
        <dbReference type="ARBA" id="ARBA00023015"/>
    </source>
</evidence>
<feature type="compositionally biased region" description="Polar residues" evidence="16">
    <location>
        <begin position="1199"/>
        <end position="1244"/>
    </location>
</feature>
<keyword evidence="7" id="KW-0677">Repeat</keyword>
<keyword evidence="4" id="KW-0963">Cytoplasm</keyword>
<gene>
    <name evidence="17" type="ORF">JZ751_013058</name>
</gene>
<feature type="region of interest" description="Disordered" evidence="16">
    <location>
        <begin position="1153"/>
        <end position="1244"/>
    </location>
</feature>
<feature type="repeat" description="ANK" evidence="14">
    <location>
        <begin position="1415"/>
        <end position="1447"/>
    </location>
</feature>
<keyword evidence="18" id="KW-1185">Reference proteome</keyword>
<comment type="subcellular location">
    <subcellularLocation>
        <location evidence="2">Cytoplasm</location>
    </subcellularLocation>
    <subcellularLocation>
        <location evidence="1">Mitochondrion</location>
    </subcellularLocation>
</comment>
<keyword evidence="5" id="KW-0597">Phosphoprotein</keyword>
<feature type="compositionally biased region" description="Polar residues" evidence="16">
    <location>
        <begin position="1158"/>
        <end position="1177"/>
    </location>
</feature>
<reference evidence="17" key="1">
    <citation type="thesis" date="2021" institute="BYU ScholarsArchive" country="Provo, UT, USA">
        <title>Applications of and Algorithms for Genome Assembly and Genomic Analyses with an Emphasis on Marine Teleosts.</title>
        <authorList>
            <person name="Pickett B.D."/>
        </authorList>
    </citation>
    <scope>NUCLEOTIDE SEQUENCE</scope>
    <source>
        <strain evidence="17">HI-2016</strain>
    </source>
</reference>
<dbReference type="Proteomes" id="UP000824540">
    <property type="component" value="Unassembled WGS sequence"/>
</dbReference>
<evidence type="ECO:0000256" key="6">
    <source>
        <dbReference type="ARBA" id="ARBA00022703"/>
    </source>
</evidence>
<feature type="region of interest" description="Disordered" evidence="16">
    <location>
        <begin position="566"/>
        <end position="585"/>
    </location>
</feature>
<feature type="compositionally biased region" description="Polar residues" evidence="16">
    <location>
        <begin position="1060"/>
        <end position="1079"/>
    </location>
</feature>
<dbReference type="GO" id="GO:0005739">
    <property type="term" value="C:mitochondrion"/>
    <property type="evidence" value="ECO:0007669"/>
    <property type="project" value="UniProtKB-SubCell"/>
</dbReference>
<dbReference type="GO" id="GO:2000134">
    <property type="term" value="P:negative regulation of G1/S transition of mitotic cell cycle"/>
    <property type="evidence" value="ECO:0007669"/>
    <property type="project" value="TreeGrafter"/>
</dbReference>
<feature type="compositionally biased region" description="Low complexity" evidence="16">
    <location>
        <begin position="1028"/>
        <end position="1039"/>
    </location>
</feature>
<dbReference type="Pfam" id="PF12796">
    <property type="entry name" value="Ank_2"/>
    <property type="match status" value="2"/>
</dbReference>
<dbReference type="InterPro" id="IPR047184">
    <property type="entry name" value="KANK1-4"/>
</dbReference>
<dbReference type="FunFam" id="1.25.40.20:FF:000017">
    <property type="entry name" value="KN motif and ankyrin repeat domain-containing protein 1"/>
    <property type="match status" value="1"/>
</dbReference>
<keyword evidence="12" id="KW-0804">Transcription</keyword>
<organism evidence="17 18">
    <name type="scientific">Albula glossodonta</name>
    <name type="common">roundjaw bonefish</name>
    <dbReference type="NCBI Taxonomy" id="121402"/>
    <lineage>
        <taxon>Eukaryota</taxon>
        <taxon>Metazoa</taxon>
        <taxon>Chordata</taxon>
        <taxon>Craniata</taxon>
        <taxon>Vertebrata</taxon>
        <taxon>Euteleostomi</taxon>
        <taxon>Actinopterygii</taxon>
        <taxon>Neopterygii</taxon>
        <taxon>Teleostei</taxon>
        <taxon>Albuliformes</taxon>
        <taxon>Albulidae</taxon>
        <taxon>Albula</taxon>
    </lineage>
</organism>
<dbReference type="GO" id="GO:0033147">
    <property type="term" value="P:negative regulation of intracellular estrogen receptor signaling pathway"/>
    <property type="evidence" value="ECO:0007669"/>
    <property type="project" value="TreeGrafter"/>
</dbReference>
<keyword evidence="8" id="KW-0805">Transcription regulation</keyword>
<feature type="region of interest" description="Disordered" evidence="16">
    <location>
        <begin position="470"/>
        <end position="529"/>
    </location>
</feature>
<dbReference type="Pfam" id="PF12075">
    <property type="entry name" value="KN_motif"/>
    <property type="match status" value="1"/>
</dbReference>
<dbReference type="InterPro" id="IPR002110">
    <property type="entry name" value="Ankyrin_rpt"/>
</dbReference>
<evidence type="ECO:0000256" key="3">
    <source>
        <dbReference type="ARBA" id="ARBA00022481"/>
    </source>
</evidence>
<dbReference type="EMBL" id="JAFBMS010000022">
    <property type="protein sequence ID" value="KAG9343680.1"/>
    <property type="molecule type" value="Genomic_DNA"/>
</dbReference>
<feature type="region of interest" description="Disordered" evidence="16">
    <location>
        <begin position="339"/>
        <end position="371"/>
    </location>
</feature>
<comment type="caution">
    <text evidence="17">The sequence shown here is derived from an EMBL/GenBank/DDBJ whole genome shotgun (WGS) entry which is preliminary data.</text>
</comment>
<dbReference type="InterPro" id="IPR036770">
    <property type="entry name" value="Ankyrin_rpt-contain_sf"/>
</dbReference>
<evidence type="ECO:0000256" key="2">
    <source>
        <dbReference type="ARBA" id="ARBA00004496"/>
    </source>
</evidence>
<dbReference type="SMART" id="SM00248">
    <property type="entry name" value="ANK"/>
    <property type="match status" value="5"/>
</dbReference>
<evidence type="ECO:0000256" key="5">
    <source>
        <dbReference type="ARBA" id="ARBA00022553"/>
    </source>
</evidence>
<evidence type="ECO:0000313" key="18">
    <source>
        <dbReference type="Proteomes" id="UP000824540"/>
    </source>
</evidence>
<evidence type="ECO:0000256" key="7">
    <source>
        <dbReference type="ARBA" id="ARBA00022737"/>
    </source>
</evidence>
<feature type="compositionally biased region" description="Polar residues" evidence="16">
    <location>
        <begin position="196"/>
        <end position="213"/>
    </location>
</feature>
<keyword evidence="10 15" id="KW-0175">Coiled coil</keyword>
<dbReference type="Gene3D" id="1.25.40.20">
    <property type="entry name" value="Ankyrin repeat-containing domain"/>
    <property type="match status" value="1"/>
</dbReference>
<dbReference type="SUPFAM" id="SSF48403">
    <property type="entry name" value="Ankyrin repeat"/>
    <property type="match status" value="1"/>
</dbReference>
<dbReference type="GO" id="GO:0006915">
    <property type="term" value="P:apoptotic process"/>
    <property type="evidence" value="ECO:0007669"/>
    <property type="project" value="UniProtKB-KW"/>
</dbReference>
<feature type="compositionally biased region" description="Acidic residues" evidence="16">
    <location>
        <begin position="920"/>
        <end position="930"/>
    </location>
</feature>
<proteinExistence type="predicted"/>
<dbReference type="PANTHER" id="PTHR24168:SF0">
    <property type="entry name" value="KN MOTIF AND ANKYRIN REPEAT DOMAIN-CONTAINING PROTEIN 2"/>
    <property type="match status" value="1"/>
</dbReference>
<dbReference type="OrthoDB" id="5406014at2759"/>
<dbReference type="InterPro" id="IPR021939">
    <property type="entry name" value="KN_motif"/>
</dbReference>
<evidence type="ECO:0000256" key="1">
    <source>
        <dbReference type="ARBA" id="ARBA00004173"/>
    </source>
</evidence>
<evidence type="ECO:0000256" key="4">
    <source>
        <dbReference type="ARBA" id="ARBA00022490"/>
    </source>
</evidence>
<feature type="compositionally biased region" description="Polar residues" evidence="16">
    <location>
        <begin position="518"/>
        <end position="529"/>
    </location>
</feature>
<feature type="compositionally biased region" description="Basic and acidic residues" evidence="16">
    <location>
        <begin position="9"/>
        <end position="28"/>
    </location>
</feature>
<name>A0A8T2NWK4_9TELE</name>
<feature type="compositionally biased region" description="Polar residues" evidence="16">
    <location>
        <begin position="869"/>
        <end position="882"/>
    </location>
</feature>
<evidence type="ECO:0000256" key="13">
    <source>
        <dbReference type="ARBA" id="ARBA00040277"/>
    </source>
</evidence>
<keyword evidence="6" id="KW-0053">Apoptosis</keyword>
<feature type="region of interest" description="Disordered" evidence="16">
    <location>
        <begin position="1"/>
        <end position="28"/>
    </location>
</feature>
<evidence type="ECO:0000313" key="17">
    <source>
        <dbReference type="EMBL" id="KAG9343680.1"/>
    </source>
</evidence>
<dbReference type="GO" id="GO:0000122">
    <property type="term" value="P:negative regulation of transcription by RNA polymerase II"/>
    <property type="evidence" value="ECO:0007669"/>
    <property type="project" value="TreeGrafter"/>
</dbReference>
<feature type="repeat" description="ANK" evidence="14">
    <location>
        <begin position="1448"/>
        <end position="1481"/>
    </location>
</feature>
<feature type="compositionally biased region" description="Basic and acidic residues" evidence="16">
    <location>
        <begin position="931"/>
        <end position="942"/>
    </location>
</feature>
<dbReference type="PROSITE" id="PS50088">
    <property type="entry name" value="ANK_REPEAT"/>
    <property type="match status" value="3"/>
</dbReference>
<feature type="coiled-coil region" evidence="15">
    <location>
        <begin position="374"/>
        <end position="401"/>
    </location>
</feature>
<feature type="region of interest" description="Disordered" evidence="16">
    <location>
        <begin position="608"/>
        <end position="720"/>
    </location>
</feature>
<evidence type="ECO:0000256" key="11">
    <source>
        <dbReference type="ARBA" id="ARBA00023128"/>
    </source>
</evidence>
<feature type="compositionally biased region" description="Polar residues" evidence="16">
    <location>
        <begin position="226"/>
        <end position="236"/>
    </location>
</feature>
<evidence type="ECO:0000256" key="12">
    <source>
        <dbReference type="ARBA" id="ARBA00023163"/>
    </source>
</evidence>
<accession>A0A8T2NWK4</accession>
<feature type="region of interest" description="Disordered" evidence="16">
    <location>
        <begin position="859"/>
        <end position="1120"/>
    </location>
</feature>
<sequence>MEWEGGSEGEQKKREEEKEKKSGWKKEVVRRTEGGGVTQFLQVDMAQVLHMDSSFPGSSNPTPTPSLLSKAELPYSVETPYGYRLDLDFLKYVNDIEKGNTIKRVPIQRRPRYGSLPRGYGYTGSWWTSTESLCSNVSMDSRHSSYSYCAPGYQASRSSAAPPGGAFSLSAARVEKTLLDARRRLEEEKAGRRLSGLSSTRNSSVAGSTTSLASAHRAPAGGGQFTPMSSGLSTPVTPTPAHLQHVREQMALALRKIRELEEQVKTIPMLQVKISVLQEEKRQLSVQLKSQKFLGHTLGFVKSRPQGELYIHIPEEEPPSPATPEGSKQDSGCEIEDTVMVGGGRPGAQREVRSIGVGTEGEEEQGPEALRSRVGQLEEQLKRTLEELQAAQRERASQQAQPQADCAVRATSVGWPGGGTTVLPGLQTVVSFTQPPQQREQRTVGIQVYTLEQPMLLRAERWGGMGTGHTPTAPTDHIPTRETEQAMPSETEHAPPTETCHSPSIETDKAPATESCHPPTTETEQATPIATSHATPTETEHVSPIAIEHTLPEGTEHALPIETKQVSPMETSHSPTTEAEQTPPIQPSLAPFIEAKYAAHIDEELTLPTKTDLTSPIETGPTQSIETEHAPPIETGPASPIEMEHAPPTQTGPTPPIETEGIPVVKTGHTPSIETEHAPPTETGPTSPIEMEHAQPIETGPASPIEMEHAPPTQTGPTPPIETVGIPVVETGPTPPIQTEHAPYIETGPTPPIQTEHAPPIETGPTSLIQTYTETATPTPTEITCPVCPHSFMEHRGLEPLQASDKPPQLPIAVCSKEVREVLQKSEVSTSMPVSRPVIAMETICNQMIPLCERLKEEQETVQQTDTESIPSQEDVSKSASPQCMLRSIMKRKTASPSTKKNLQFIGVNGGYESTSSEESSSESSEEERDVSEKHKATERQPESPAQHLPEGSTAPPSSEECATPQPPSILPDTKEPTSQSSSIEAVPQQSTTQSPFIDTVSREETRQSASVDTVLQQGMTQSSSMETAPQQSTASSSSMDSTLQKTSIQSPAKDHDSQPIISQSPATEAASELNTIQLAATEPASELSTIQSPATDPACQPSMTQSPVVDPAFQLSTPQSTAVELARQLSTTQSTATVSPCELNTTQAAATIPACQPSITRSTTTEPDSQPSTIQSPAVEPASQPSTTTESPAIAPPSEQSTNQLPATNPASQPSTTPSQVTVPDSQLNATQSPATDPVVQQRTQEEVLENASSICSGSLETRLELSESLMAALLALQKALNEPNAFSQQEARLAYTTVLQEWLRVSCHKTADTGVVKAYMDVFASISPQLLEFVINMADGNGNTALHYTVSHSNFPVVKLLLDTGLCNPDKQNKAGYTAIMLTALAAFNSDSDLHTVLQLLRTGDVNAKASQAGQTALMLAVSHGRGDMVRALLSCGAQVNIRDEDGSTALMCACEHGHVDIVRQLLSIPGCDATLADNDGSTALSIALEACQNDIAVLLYAHLNFAKPPSPVSPKSPPLSSPSETK</sequence>
<evidence type="ECO:0000256" key="10">
    <source>
        <dbReference type="ARBA" id="ARBA00023054"/>
    </source>
</evidence>
<feature type="compositionally biased region" description="Polar residues" evidence="16">
    <location>
        <begin position="977"/>
        <end position="997"/>
    </location>
</feature>
<keyword evidence="11" id="KW-0496">Mitochondrion</keyword>
<evidence type="ECO:0000256" key="14">
    <source>
        <dbReference type="PROSITE-ProRule" id="PRU00023"/>
    </source>
</evidence>
<evidence type="ECO:0000256" key="15">
    <source>
        <dbReference type="SAM" id="Coils"/>
    </source>
</evidence>
<keyword evidence="3" id="KW-0488">Methylation</keyword>
<feature type="compositionally biased region" description="Polar residues" evidence="16">
    <location>
        <begin position="1008"/>
        <end position="1027"/>
    </location>
</feature>
<dbReference type="GO" id="GO:0070563">
    <property type="term" value="P:negative regulation of vitamin D receptor signaling pathway"/>
    <property type="evidence" value="ECO:0007669"/>
    <property type="project" value="TreeGrafter"/>
</dbReference>
<feature type="compositionally biased region" description="Polar residues" evidence="16">
    <location>
        <begin position="566"/>
        <end position="580"/>
    </location>
</feature>
<dbReference type="PANTHER" id="PTHR24168">
    <property type="entry name" value="KN MOTIF AND ANKYRIN REPEAT DOMAIN-CONTAINING"/>
    <property type="match status" value="1"/>
</dbReference>